<evidence type="ECO:0000313" key="3">
    <source>
        <dbReference type="Proteomes" id="UP000266234"/>
    </source>
</evidence>
<feature type="compositionally biased region" description="Polar residues" evidence="1">
    <location>
        <begin position="529"/>
        <end position="549"/>
    </location>
</feature>
<accession>A0A395T4I0</accession>
<dbReference type="OrthoDB" id="2684236at2759"/>
<feature type="region of interest" description="Disordered" evidence="1">
    <location>
        <begin position="408"/>
        <end position="444"/>
    </location>
</feature>
<comment type="caution">
    <text evidence="2">The sequence shown here is derived from an EMBL/GenBank/DDBJ whole genome shotgun (WGS) entry which is preliminary data.</text>
</comment>
<evidence type="ECO:0000313" key="2">
    <source>
        <dbReference type="EMBL" id="RGP79608.1"/>
    </source>
</evidence>
<dbReference type="STRING" id="694270.A0A395T4I0"/>
<feature type="region of interest" description="Disordered" evidence="1">
    <location>
        <begin position="512"/>
        <end position="570"/>
    </location>
</feature>
<dbReference type="PANTHER" id="PTHR34365">
    <property type="entry name" value="ENOLASE (DUF1399)"/>
    <property type="match status" value="1"/>
</dbReference>
<sequence length="582" mass="66297">MAFNCLPLEHSFVVALNNRIQEVIERSLLRRPSPFTRLNKLQLCNNLVEVSVRESDVFLHCHLLEHFVTIRSKINTWATENNVDESAAWTCCINAGIRRLMQWFEASLSGLVDLDAHIPPLDVLLVWHTFLQDPVEWKVFVDRTGLEFSQWNPDALSRALRIDESGEFRPSWDCMRKINQVHYQEDVRTFMDMSIDCVFTQEDNNAITQAVTRLFDNKRMSHKIATSNGEWNFTCNFHLAAQHQLDLAERVLKFSWHRITSGCSGVTYLDIDLVWRTHILAPGEYRRFCIETYGGLVLNIPSPPGIHEPDIRFLDDTSRVYEHVFGEEYAVCLCWPCVDGRRADDPGSWTLKWFPSQVSRTQASDEMDRRRYAAMDISFTFRSKQCNKCGSHSWRHCRKEDIVEHTEREPLLHGRSTPDRVPTPAASVSALPSSRGRSEPTTVPFTDLEISPVRSETICQIPPRSSSSSTHLETSGPTLWYTGGETAIEFHDNNQSRPPTPGLTDRFTCTSYDSDEEGHDSRALEGCPNSDQTPLLEPTFTSRTNNRNAGATRDGPRGRSRVSRMAGPEPGVSLTGQVWYCG</sequence>
<keyword evidence="3" id="KW-1185">Reference proteome</keyword>
<protein>
    <submittedName>
        <fullName evidence="2">Chloroperoxidase</fullName>
    </submittedName>
</protein>
<keyword evidence="2" id="KW-0575">Peroxidase</keyword>
<feature type="region of interest" description="Disordered" evidence="1">
    <location>
        <begin position="460"/>
        <end position="480"/>
    </location>
</feature>
<evidence type="ECO:0000256" key="1">
    <source>
        <dbReference type="SAM" id="MobiDB-lite"/>
    </source>
</evidence>
<dbReference type="PANTHER" id="PTHR34365:SF7">
    <property type="entry name" value="GLYCINE-RICH DOMAIN-CONTAINING PROTEIN 1"/>
    <property type="match status" value="1"/>
</dbReference>
<dbReference type="Proteomes" id="UP000266234">
    <property type="component" value="Unassembled WGS sequence"/>
</dbReference>
<dbReference type="AlphaFoldDB" id="A0A395T4I0"/>
<dbReference type="EMBL" id="PXOG01000044">
    <property type="protein sequence ID" value="RGP79608.1"/>
    <property type="molecule type" value="Genomic_DNA"/>
</dbReference>
<gene>
    <name evidence="2" type="ORF">FLONG3_2356</name>
</gene>
<feature type="compositionally biased region" description="Basic and acidic residues" evidence="1">
    <location>
        <begin position="408"/>
        <end position="418"/>
    </location>
</feature>
<organism evidence="2 3">
    <name type="scientific">Fusarium longipes</name>
    <dbReference type="NCBI Taxonomy" id="694270"/>
    <lineage>
        <taxon>Eukaryota</taxon>
        <taxon>Fungi</taxon>
        <taxon>Dikarya</taxon>
        <taxon>Ascomycota</taxon>
        <taxon>Pezizomycotina</taxon>
        <taxon>Sordariomycetes</taxon>
        <taxon>Hypocreomycetidae</taxon>
        <taxon>Hypocreales</taxon>
        <taxon>Nectriaceae</taxon>
        <taxon>Fusarium</taxon>
    </lineage>
</organism>
<name>A0A395T4I0_9HYPO</name>
<reference evidence="2 3" key="1">
    <citation type="journal article" date="2018" name="PLoS Pathog.">
        <title>Evolution of structural diversity of trichothecenes, a family of toxins produced by plant pathogenic and entomopathogenic fungi.</title>
        <authorList>
            <person name="Proctor R.H."/>
            <person name="McCormick S.P."/>
            <person name="Kim H.S."/>
            <person name="Cardoza R.E."/>
            <person name="Stanley A.M."/>
            <person name="Lindo L."/>
            <person name="Kelly A."/>
            <person name="Brown D.W."/>
            <person name="Lee T."/>
            <person name="Vaughan M.M."/>
            <person name="Alexander N.J."/>
            <person name="Busman M."/>
            <person name="Gutierrez S."/>
        </authorList>
    </citation>
    <scope>NUCLEOTIDE SEQUENCE [LARGE SCALE GENOMIC DNA]</scope>
    <source>
        <strain evidence="2 3">NRRL 20695</strain>
    </source>
</reference>
<dbReference type="GO" id="GO:0004601">
    <property type="term" value="F:peroxidase activity"/>
    <property type="evidence" value="ECO:0007669"/>
    <property type="project" value="UniProtKB-KW"/>
</dbReference>
<keyword evidence="2" id="KW-0560">Oxidoreductase</keyword>
<dbReference type="InterPro" id="IPR009836">
    <property type="entry name" value="GRDP-like"/>
</dbReference>
<proteinExistence type="predicted"/>